<comment type="similarity">
    <text evidence="1">Belongs to the LysR transcriptional regulatory family.</text>
</comment>
<sequence length="306" mass="33977">MDLAPQMILFAKVVEEGGFSAAARREGLTPSAISKQIGQLEDRLGVRLLHRSTRRMSLTEEGKLFYERCVEISKKVADAEEEIVSLGDHPQGLLRIAATVAFGKTQLLPILTEFLRQNEDVRISLELTDRPIDLVADEVDVAIRFAEQIEDSSSIVRKIANNRRVCCAAPSYVERFGYPETPADLLKHNCLTMTIMSRWNEWELDTPTGRVSYKVSGNFQANSADAVYHAALAGIGIARLSTYLIGEDIAAGRLVRILPDHVFEESSLLAVYSDRHNLAPKTRAFVDYLAKAFSGTPPWERGANSL</sequence>
<dbReference type="Gene3D" id="1.10.10.10">
    <property type="entry name" value="Winged helix-like DNA-binding domain superfamily/Winged helix DNA-binding domain"/>
    <property type="match status" value="1"/>
</dbReference>
<dbReference type="InterPro" id="IPR000847">
    <property type="entry name" value="LysR_HTH_N"/>
</dbReference>
<dbReference type="GO" id="GO:0003677">
    <property type="term" value="F:DNA binding"/>
    <property type="evidence" value="ECO:0007669"/>
    <property type="project" value="UniProtKB-KW"/>
</dbReference>
<accession>A0A7Y0DY97</accession>
<evidence type="ECO:0000256" key="4">
    <source>
        <dbReference type="ARBA" id="ARBA00023163"/>
    </source>
</evidence>
<keyword evidence="3" id="KW-0238">DNA-binding</keyword>
<dbReference type="Pfam" id="PF00126">
    <property type="entry name" value="HTH_1"/>
    <property type="match status" value="1"/>
</dbReference>
<proteinExistence type="inferred from homology"/>
<keyword evidence="7" id="KW-1185">Reference proteome</keyword>
<evidence type="ECO:0000256" key="1">
    <source>
        <dbReference type="ARBA" id="ARBA00009437"/>
    </source>
</evidence>
<dbReference type="SUPFAM" id="SSF53850">
    <property type="entry name" value="Periplasmic binding protein-like II"/>
    <property type="match status" value="1"/>
</dbReference>
<dbReference type="PROSITE" id="PS50931">
    <property type="entry name" value="HTH_LYSR"/>
    <property type="match status" value="1"/>
</dbReference>
<dbReference type="InterPro" id="IPR058163">
    <property type="entry name" value="LysR-type_TF_proteobact-type"/>
</dbReference>
<comment type="caution">
    <text evidence="6">The sequence shown here is derived from an EMBL/GenBank/DDBJ whole genome shotgun (WGS) entry which is preliminary data.</text>
</comment>
<evidence type="ECO:0000256" key="2">
    <source>
        <dbReference type="ARBA" id="ARBA00023015"/>
    </source>
</evidence>
<keyword evidence="2" id="KW-0805">Transcription regulation</keyword>
<dbReference type="CDD" id="cd08422">
    <property type="entry name" value="PBP2_CrgA_like"/>
    <property type="match status" value="1"/>
</dbReference>
<name>A0A7Y0DY97_9PROT</name>
<gene>
    <name evidence="6" type="ORF">HH303_04955</name>
</gene>
<dbReference type="Proteomes" id="UP000539372">
    <property type="component" value="Unassembled WGS sequence"/>
</dbReference>
<dbReference type="Gene3D" id="3.40.190.290">
    <property type="match status" value="1"/>
</dbReference>
<evidence type="ECO:0000313" key="7">
    <source>
        <dbReference type="Proteomes" id="UP000539372"/>
    </source>
</evidence>
<evidence type="ECO:0000256" key="3">
    <source>
        <dbReference type="ARBA" id="ARBA00023125"/>
    </source>
</evidence>
<dbReference type="RefSeq" id="WP_169624058.1">
    <property type="nucleotide sequence ID" value="NZ_JABBNT010000001.1"/>
</dbReference>
<dbReference type="FunFam" id="3.40.190.290:FF:000001">
    <property type="entry name" value="Transcriptional regulator, LysR family"/>
    <property type="match status" value="1"/>
</dbReference>
<evidence type="ECO:0000313" key="6">
    <source>
        <dbReference type="EMBL" id="NMM43814.1"/>
    </source>
</evidence>
<dbReference type="PANTHER" id="PTHR30537">
    <property type="entry name" value="HTH-TYPE TRANSCRIPTIONAL REGULATOR"/>
    <property type="match status" value="1"/>
</dbReference>
<organism evidence="6 7">
    <name type="scientific">Pacificispira spongiicola</name>
    <dbReference type="NCBI Taxonomy" id="2729598"/>
    <lineage>
        <taxon>Bacteria</taxon>
        <taxon>Pseudomonadati</taxon>
        <taxon>Pseudomonadota</taxon>
        <taxon>Alphaproteobacteria</taxon>
        <taxon>Rhodospirillales</taxon>
        <taxon>Rhodospirillaceae</taxon>
        <taxon>Pacificispira</taxon>
    </lineage>
</organism>
<dbReference type="InterPro" id="IPR005119">
    <property type="entry name" value="LysR_subst-bd"/>
</dbReference>
<feature type="domain" description="HTH lysR-type" evidence="5">
    <location>
        <begin position="1"/>
        <end position="59"/>
    </location>
</feature>
<dbReference type="GO" id="GO:0003700">
    <property type="term" value="F:DNA-binding transcription factor activity"/>
    <property type="evidence" value="ECO:0007669"/>
    <property type="project" value="InterPro"/>
</dbReference>
<reference evidence="6 7" key="1">
    <citation type="submission" date="2020-04" db="EMBL/GenBank/DDBJ databases">
        <title>Rhodospirillaceae bacterium KN72 isolated from deep sea.</title>
        <authorList>
            <person name="Zhang D.-C."/>
        </authorList>
    </citation>
    <scope>NUCLEOTIDE SEQUENCE [LARGE SCALE GENOMIC DNA]</scope>
    <source>
        <strain evidence="6 7">KN72</strain>
    </source>
</reference>
<dbReference type="EMBL" id="JABBNT010000001">
    <property type="protein sequence ID" value="NMM43814.1"/>
    <property type="molecule type" value="Genomic_DNA"/>
</dbReference>
<dbReference type="InterPro" id="IPR036390">
    <property type="entry name" value="WH_DNA-bd_sf"/>
</dbReference>
<dbReference type="SUPFAM" id="SSF46785">
    <property type="entry name" value="Winged helix' DNA-binding domain"/>
    <property type="match status" value="1"/>
</dbReference>
<dbReference type="FunFam" id="1.10.10.10:FF:000001">
    <property type="entry name" value="LysR family transcriptional regulator"/>
    <property type="match status" value="1"/>
</dbReference>
<dbReference type="InterPro" id="IPR036388">
    <property type="entry name" value="WH-like_DNA-bd_sf"/>
</dbReference>
<dbReference type="AlphaFoldDB" id="A0A7Y0DY97"/>
<protein>
    <submittedName>
        <fullName evidence="6">LysR family transcriptional regulator</fullName>
    </submittedName>
</protein>
<evidence type="ECO:0000259" key="5">
    <source>
        <dbReference type="PROSITE" id="PS50931"/>
    </source>
</evidence>
<dbReference type="PANTHER" id="PTHR30537:SF5">
    <property type="entry name" value="HTH-TYPE TRANSCRIPTIONAL ACTIVATOR TTDR-RELATED"/>
    <property type="match status" value="1"/>
</dbReference>
<dbReference type="Pfam" id="PF03466">
    <property type="entry name" value="LysR_substrate"/>
    <property type="match status" value="1"/>
</dbReference>
<keyword evidence="4" id="KW-0804">Transcription</keyword>